<name>A0ABY4RDW8_9BACL</name>
<evidence type="ECO:0000313" key="4">
    <source>
        <dbReference type="EMBL" id="UQZ80949.1"/>
    </source>
</evidence>
<keyword evidence="2 3" id="KW-0472">Membrane</keyword>
<dbReference type="InterPro" id="IPR050768">
    <property type="entry name" value="UPF0353/GerABKA_families"/>
</dbReference>
<reference evidence="4" key="2">
    <citation type="journal article" date="2021" name="J Anim Sci Technol">
        <title>Complete genome sequence of Paenibacillus konkukensis sp. nov. SK3146 as a potential probiotic strain.</title>
        <authorList>
            <person name="Jung H.I."/>
            <person name="Park S."/>
            <person name="Niu K.M."/>
            <person name="Lee S.W."/>
            <person name="Kothari D."/>
            <person name="Yi K.J."/>
            <person name="Kim S.K."/>
        </authorList>
    </citation>
    <scope>NUCLEOTIDE SEQUENCE</scope>
    <source>
        <strain evidence="4">SK3146</strain>
    </source>
</reference>
<gene>
    <name evidence="4" type="primary">gerAA_1</name>
    <name evidence="4" type="ORF">SK3146_00105</name>
</gene>
<protein>
    <submittedName>
        <fullName evidence="4">Spore germination protein A1</fullName>
    </submittedName>
</protein>
<keyword evidence="5" id="KW-1185">Reference proteome</keyword>
<accession>A0ABY4RDW8</accession>
<evidence type="ECO:0000256" key="3">
    <source>
        <dbReference type="SAM" id="Phobius"/>
    </source>
</evidence>
<dbReference type="InterPro" id="IPR004995">
    <property type="entry name" value="Spore_Ger"/>
</dbReference>
<dbReference type="PANTHER" id="PTHR22550:SF5">
    <property type="entry name" value="LEUCINE ZIPPER PROTEIN 4"/>
    <property type="match status" value="1"/>
</dbReference>
<evidence type="ECO:0000256" key="1">
    <source>
        <dbReference type="ARBA" id="ARBA00005278"/>
    </source>
</evidence>
<feature type="transmembrane region" description="Helical" evidence="3">
    <location>
        <begin position="222"/>
        <end position="246"/>
    </location>
</feature>
<keyword evidence="3" id="KW-0812">Transmembrane</keyword>
<feature type="transmembrane region" description="Helical" evidence="3">
    <location>
        <begin position="258"/>
        <end position="280"/>
    </location>
</feature>
<dbReference type="PANTHER" id="PTHR22550">
    <property type="entry name" value="SPORE GERMINATION PROTEIN"/>
    <property type="match status" value="1"/>
</dbReference>
<evidence type="ECO:0000313" key="5">
    <source>
        <dbReference type="Proteomes" id="UP001057134"/>
    </source>
</evidence>
<dbReference type="Pfam" id="PF03323">
    <property type="entry name" value="GerA"/>
    <property type="match status" value="1"/>
</dbReference>
<evidence type="ECO:0000256" key="2">
    <source>
        <dbReference type="ARBA" id="ARBA00023136"/>
    </source>
</evidence>
<organism evidence="4 5">
    <name type="scientific">Paenibacillus konkukensis</name>
    <dbReference type="NCBI Taxonomy" id="2020716"/>
    <lineage>
        <taxon>Bacteria</taxon>
        <taxon>Bacillati</taxon>
        <taxon>Bacillota</taxon>
        <taxon>Bacilli</taxon>
        <taxon>Bacillales</taxon>
        <taxon>Paenibacillaceae</taxon>
        <taxon>Paenibacillus</taxon>
    </lineage>
</organism>
<comment type="similarity">
    <text evidence="1">Belongs to the GerABKA family.</text>
</comment>
<dbReference type="Proteomes" id="UP001057134">
    <property type="component" value="Chromosome"/>
</dbReference>
<sequence length="342" mass="38321">MKWEVKLRNRLAQNSDVNFRSMVANNETLVIVYIAGLVDDGYVQEQIIPSLFHEATFNTLPSYRFEQLEEAIEAIFYGNALVITQRNELAYTLPGKGLEKRSIEEPSSENTVRGPRDGFVESIATNLSLIRRRYPDISLQVRISKIGTRTKTQVALVYIDGVVNPDILEEVKQRVDSIQIDEVLDSGTIEQWIEDSWYSPFPQVQYTEQPARAVSALSEGRIAIVVDGTPIVLLVPVTFAMLFQAMDDYSERWMVGTAIRFIRMVAAVIALVLPSLYIALLSYHPGMVPTQLTLSIAATRAEVPFPTIVEALLMETTLEMLREAGLRLPRFIGQTIGIVGAL</sequence>
<reference evidence="4" key="1">
    <citation type="submission" date="2018-02" db="EMBL/GenBank/DDBJ databases">
        <authorList>
            <person name="Kim S.-K."/>
            <person name="Jung H.-I."/>
            <person name="Lee S.-W."/>
        </authorList>
    </citation>
    <scope>NUCLEOTIDE SEQUENCE</scope>
    <source>
        <strain evidence="4">SK3146</strain>
    </source>
</reference>
<keyword evidence="3" id="KW-1133">Transmembrane helix</keyword>
<dbReference type="EMBL" id="CP027059">
    <property type="protein sequence ID" value="UQZ80949.1"/>
    <property type="molecule type" value="Genomic_DNA"/>
</dbReference>
<proteinExistence type="inferred from homology"/>